<keyword evidence="3" id="KW-1185">Reference proteome</keyword>
<dbReference type="CDD" id="cd04672">
    <property type="entry name" value="NUDIX_CDP-Chase_like"/>
    <property type="match status" value="1"/>
</dbReference>
<reference evidence="3" key="1">
    <citation type="submission" date="2016-10" db="EMBL/GenBank/DDBJ databases">
        <authorList>
            <person name="Varghese N."/>
            <person name="Submissions S."/>
        </authorList>
    </citation>
    <scope>NUCLEOTIDE SEQUENCE [LARGE SCALE GENOMIC DNA]</scope>
    <source>
        <strain>GEY</strain>
        <strain evidence="3">DSM 9560</strain>
    </source>
</reference>
<name>A0A1I2EUF1_9BACT</name>
<dbReference type="Gene3D" id="6.10.250.1120">
    <property type="match status" value="1"/>
</dbReference>
<protein>
    <submittedName>
        <fullName evidence="2">ADP-ribose pyrophosphatase YjhB, NUDIX family</fullName>
    </submittedName>
</protein>
<dbReference type="PANTHER" id="PTHR43736">
    <property type="entry name" value="ADP-RIBOSE PYROPHOSPHATASE"/>
    <property type="match status" value="1"/>
</dbReference>
<dbReference type="PROSITE" id="PS51462">
    <property type="entry name" value="NUDIX"/>
    <property type="match status" value="1"/>
</dbReference>
<dbReference type="PANTHER" id="PTHR43736:SF1">
    <property type="entry name" value="DIHYDRONEOPTERIN TRIPHOSPHATE DIPHOSPHATASE"/>
    <property type="match status" value="1"/>
</dbReference>
<evidence type="ECO:0000313" key="2">
    <source>
        <dbReference type="EMBL" id="SFE96475.1"/>
    </source>
</evidence>
<evidence type="ECO:0000313" key="3">
    <source>
        <dbReference type="Proteomes" id="UP000199513"/>
    </source>
</evidence>
<gene>
    <name evidence="2" type="ORF">SAMN04488541_101147</name>
</gene>
<sequence length="205" mass="23639">MENKWLAYIKRIHALSQIGLNFTQSHYDRDRYEELLDLSLQMMQDLTEVPPEKIKLLFSEEKNYLTPKTDVRAIVFQQKQILLVQEAIDNRWCPPGGWADIGYSPAEVAVKETKEEAGLEVKPIRLLAVLDKQKQGHPPSPFYVYKLFILCEIIGGELRSGTETKGVGFFALDQLPELSQDRILHSQIALMFEFLENPEKQTVFD</sequence>
<dbReference type="AlphaFoldDB" id="A0A1I2EUF1"/>
<dbReference type="RefSeq" id="WP_091542808.1">
    <property type="nucleotide sequence ID" value="NZ_FONY01000011.1"/>
</dbReference>
<dbReference type="Proteomes" id="UP000199513">
    <property type="component" value="Unassembled WGS sequence"/>
</dbReference>
<proteinExistence type="predicted"/>
<organism evidence="2 3">
    <name type="scientific">Thermoflexibacter ruber</name>
    <dbReference type="NCBI Taxonomy" id="1003"/>
    <lineage>
        <taxon>Bacteria</taxon>
        <taxon>Pseudomonadati</taxon>
        <taxon>Bacteroidota</taxon>
        <taxon>Cytophagia</taxon>
        <taxon>Cytophagales</taxon>
        <taxon>Thermoflexibacteraceae</taxon>
        <taxon>Thermoflexibacter</taxon>
    </lineage>
</organism>
<dbReference type="SUPFAM" id="SSF55811">
    <property type="entry name" value="Nudix"/>
    <property type="match status" value="1"/>
</dbReference>
<dbReference type="InterPro" id="IPR000086">
    <property type="entry name" value="NUDIX_hydrolase_dom"/>
</dbReference>
<dbReference type="InterPro" id="IPR059176">
    <property type="entry name" value="UDP-X_N"/>
</dbReference>
<feature type="domain" description="Nudix hydrolase" evidence="1">
    <location>
        <begin position="66"/>
        <end position="192"/>
    </location>
</feature>
<dbReference type="InterPro" id="IPR015797">
    <property type="entry name" value="NUDIX_hydrolase-like_dom_sf"/>
</dbReference>
<dbReference type="Pfam" id="PF00293">
    <property type="entry name" value="NUDIX"/>
    <property type="match status" value="1"/>
</dbReference>
<dbReference type="EMBL" id="FONY01000011">
    <property type="protein sequence ID" value="SFE96475.1"/>
    <property type="molecule type" value="Genomic_DNA"/>
</dbReference>
<evidence type="ECO:0000259" key="1">
    <source>
        <dbReference type="PROSITE" id="PS51462"/>
    </source>
</evidence>
<dbReference type="OrthoDB" id="9804442at2"/>
<dbReference type="STRING" id="1003.SAMN04488541_101147"/>
<accession>A0A1I2EUF1</accession>
<dbReference type="Pfam" id="PF12535">
    <property type="entry name" value="Nudix_N"/>
    <property type="match status" value="1"/>
</dbReference>
<dbReference type="Gene3D" id="3.90.79.10">
    <property type="entry name" value="Nucleoside Triphosphate Pyrophosphohydrolase"/>
    <property type="match status" value="1"/>
</dbReference>